<comment type="caution">
    <text evidence="2">The sequence shown here is derived from an EMBL/GenBank/DDBJ whole genome shotgun (WGS) entry which is preliminary data.</text>
</comment>
<proteinExistence type="predicted"/>
<keyword evidence="1" id="KW-0472">Membrane</keyword>
<feature type="transmembrane region" description="Helical" evidence="1">
    <location>
        <begin position="322"/>
        <end position="340"/>
    </location>
</feature>
<feature type="transmembrane region" description="Helical" evidence="1">
    <location>
        <begin position="90"/>
        <end position="107"/>
    </location>
</feature>
<evidence type="ECO:0000313" key="2">
    <source>
        <dbReference type="EMBL" id="MBB6675495.1"/>
    </source>
</evidence>
<dbReference type="EMBL" id="JACJVP010000077">
    <property type="protein sequence ID" value="MBB6675495.1"/>
    <property type="molecule type" value="Genomic_DNA"/>
</dbReference>
<evidence type="ECO:0000256" key="1">
    <source>
        <dbReference type="SAM" id="Phobius"/>
    </source>
</evidence>
<keyword evidence="3" id="KW-1185">Reference proteome</keyword>
<dbReference type="RefSeq" id="WP_185673345.1">
    <property type="nucleotide sequence ID" value="NZ_JACJVP010000077.1"/>
</dbReference>
<evidence type="ECO:0000313" key="3">
    <source>
        <dbReference type="Proteomes" id="UP000547209"/>
    </source>
</evidence>
<feature type="transmembrane region" description="Helical" evidence="1">
    <location>
        <begin position="372"/>
        <end position="392"/>
    </location>
</feature>
<keyword evidence="1" id="KW-1133">Transmembrane helix</keyword>
<gene>
    <name evidence="2" type="ORF">H7C19_33030</name>
</gene>
<dbReference type="Proteomes" id="UP000547209">
    <property type="component" value="Unassembled WGS sequence"/>
</dbReference>
<feature type="transmembrane region" description="Helical" evidence="1">
    <location>
        <begin position="127"/>
        <end position="147"/>
    </location>
</feature>
<dbReference type="AlphaFoldDB" id="A0A7X0S053"/>
<sequence length="411" mass="43032">MTDLRSRRVSAMLSILFGACALLLVIGIVKAPGEAFRASLAGLQLWWQTVFPGLLAPLMLAELLAASGMLHGLGTLGEPLTRRLFRLPGAAGWVIAFGWSAGMPAGAKETARLREQGLVQSRDVDTLLLVSHMPNPFLIVVVVGGAFLQAPAYGWAITAGLWLSAVAAGALWAWLTKRREPLAPPMPAGEPRALLRRAVRVIREARAQDGRPFGRQIGDSVTHAVTTLFAVGGLIMMSAVLLRMLQIFFPGTDAWLTVPGLYEMHLGAYDASRSALFEAAPAHAAVLLAAVLAWSGWSGLLQARAAFGGGAPFPWGRFVAGRLLHAAIAIAFTYPLAIAAERYGGALPAPAFAAAAGEGPLPAGLALLSETMLASLACLGGFVLLALLASLIRPKGKRDAGGGRKPPSAPR</sequence>
<feature type="transmembrane region" description="Helical" evidence="1">
    <location>
        <begin position="45"/>
        <end position="70"/>
    </location>
</feature>
<feature type="transmembrane region" description="Helical" evidence="1">
    <location>
        <begin position="282"/>
        <end position="301"/>
    </location>
</feature>
<reference evidence="2 3" key="1">
    <citation type="submission" date="2020-08" db="EMBL/GenBank/DDBJ databases">
        <title>Cohnella phylogeny.</title>
        <authorList>
            <person name="Dunlap C."/>
        </authorList>
    </citation>
    <scope>NUCLEOTIDE SEQUENCE [LARGE SCALE GENOMIC DNA]</scope>
    <source>
        <strain evidence="2 3">DSM 28246</strain>
    </source>
</reference>
<feature type="transmembrane region" description="Helical" evidence="1">
    <location>
        <begin position="225"/>
        <end position="249"/>
    </location>
</feature>
<dbReference type="PROSITE" id="PS51257">
    <property type="entry name" value="PROKAR_LIPOPROTEIN"/>
    <property type="match status" value="1"/>
</dbReference>
<name>A0A7X0S053_9BACL</name>
<feature type="transmembrane region" description="Helical" evidence="1">
    <location>
        <begin position="153"/>
        <end position="175"/>
    </location>
</feature>
<protein>
    <submittedName>
        <fullName evidence="2">Nucleoside recognition domain-containing protein</fullName>
    </submittedName>
</protein>
<feature type="transmembrane region" description="Helical" evidence="1">
    <location>
        <begin position="12"/>
        <end position="33"/>
    </location>
</feature>
<keyword evidence="1" id="KW-0812">Transmembrane</keyword>
<accession>A0A7X0S053</accession>
<organism evidence="2 3">
    <name type="scientific">Cohnella nanjingensis</name>
    <dbReference type="NCBI Taxonomy" id="1387779"/>
    <lineage>
        <taxon>Bacteria</taxon>
        <taxon>Bacillati</taxon>
        <taxon>Bacillota</taxon>
        <taxon>Bacilli</taxon>
        <taxon>Bacillales</taxon>
        <taxon>Paenibacillaceae</taxon>
        <taxon>Cohnella</taxon>
    </lineage>
</organism>